<accession>M4BSA2</accession>
<name>M4BSA2_HYAAE</name>
<proteinExistence type="predicted"/>
<organism evidence="1 2">
    <name type="scientific">Hyaloperonospora arabidopsidis (strain Emoy2)</name>
    <name type="common">Downy mildew agent</name>
    <name type="synonym">Peronospora arabidopsidis</name>
    <dbReference type="NCBI Taxonomy" id="559515"/>
    <lineage>
        <taxon>Eukaryota</taxon>
        <taxon>Sar</taxon>
        <taxon>Stramenopiles</taxon>
        <taxon>Oomycota</taxon>
        <taxon>Peronosporomycetes</taxon>
        <taxon>Peronosporales</taxon>
        <taxon>Peronosporaceae</taxon>
        <taxon>Hyaloperonospora</taxon>
    </lineage>
</organism>
<dbReference type="AlphaFoldDB" id="M4BSA2"/>
<keyword evidence="2" id="KW-1185">Reference proteome</keyword>
<evidence type="ECO:0000313" key="1">
    <source>
        <dbReference type="EnsemblProtists" id="HpaP809293"/>
    </source>
</evidence>
<dbReference type="EMBL" id="JH598696">
    <property type="status" value="NOT_ANNOTATED_CDS"/>
    <property type="molecule type" value="Genomic_DNA"/>
</dbReference>
<dbReference type="EnsemblProtists" id="HpaT809293">
    <property type="protein sequence ID" value="HpaP809293"/>
    <property type="gene ID" value="HpaG809293"/>
</dbReference>
<dbReference type="VEuPathDB" id="FungiDB:HpaG809293"/>
<sequence length="136" mass="14729">MSAPPSTFNEYLAKRRRCDDGSAAFLLEMQTYPVASGKAHHDGDTAAALSASDPAISMDGDSTAGDPAIVMETAPIVLGESGSESEASDPAKLFRRSRRVRRPNPRLQYFQVELPASLVTYGRKNPVKEMVTRDKA</sequence>
<reference evidence="1" key="2">
    <citation type="submission" date="2015-06" db="UniProtKB">
        <authorList>
            <consortium name="EnsemblProtists"/>
        </authorList>
    </citation>
    <scope>IDENTIFICATION</scope>
    <source>
        <strain evidence="1">Emoy2</strain>
    </source>
</reference>
<dbReference type="InParanoid" id="M4BSA2"/>
<dbReference type="HOGENOM" id="CLU_1879409_0_0_1"/>
<dbReference type="Proteomes" id="UP000011713">
    <property type="component" value="Unassembled WGS sequence"/>
</dbReference>
<evidence type="ECO:0000313" key="2">
    <source>
        <dbReference type="Proteomes" id="UP000011713"/>
    </source>
</evidence>
<protein>
    <submittedName>
        <fullName evidence="1">Uncharacterized protein</fullName>
    </submittedName>
</protein>
<reference evidence="2" key="1">
    <citation type="journal article" date="2010" name="Science">
        <title>Signatures of adaptation to obligate biotrophy in the Hyaloperonospora arabidopsidis genome.</title>
        <authorList>
            <person name="Baxter L."/>
            <person name="Tripathy S."/>
            <person name="Ishaque N."/>
            <person name="Boot N."/>
            <person name="Cabral A."/>
            <person name="Kemen E."/>
            <person name="Thines M."/>
            <person name="Ah-Fong A."/>
            <person name="Anderson R."/>
            <person name="Badejoko W."/>
            <person name="Bittner-Eddy P."/>
            <person name="Boore J.L."/>
            <person name="Chibucos M.C."/>
            <person name="Coates M."/>
            <person name="Dehal P."/>
            <person name="Delehaunty K."/>
            <person name="Dong S."/>
            <person name="Downton P."/>
            <person name="Dumas B."/>
            <person name="Fabro G."/>
            <person name="Fronick C."/>
            <person name="Fuerstenberg S.I."/>
            <person name="Fulton L."/>
            <person name="Gaulin E."/>
            <person name="Govers F."/>
            <person name="Hughes L."/>
            <person name="Humphray S."/>
            <person name="Jiang R.H."/>
            <person name="Judelson H."/>
            <person name="Kamoun S."/>
            <person name="Kyung K."/>
            <person name="Meijer H."/>
            <person name="Minx P."/>
            <person name="Morris P."/>
            <person name="Nelson J."/>
            <person name="Phuntumart V."/>
            <person name="Qutob D."/>
            <person name="Rehmany A."/>
            <person name="Rougon-Cardoso A."/>
            <person name="Ryden P."/>
            <person name="Torto-Alalibo T."/>
            <person name="Studholme D."/>
            <person name="Wang Y."/>
            <person name="Win J."/>
            <person name="Wood J."/>
            <person name="Clifton S.W."/>
            <person name="Rogers J."/>
            <person name="Van den Ackerveken G."/>
            <person name="Jones J.D."/>
            <person name="McDowell J.M."/>
            <person name="Beynon J."/>
            <person name="Tyler B.M."/>
        </authorList>
    </citation>
    <scope>NUCLEOTIDE SEQUENCE [LARGE SCALE GENOMIC DNA]</scope>
    <source>
        <strain evidence="2">Emoy2</strain>
    </source>
</reference>